<organism evidence="3 4">
    <name type="scientific">Diabrotica balteata</name>
    <name type="common">Banded cucumber beetle</name>
    <dbReference type="NCBI Taxonomy" id="107213"/>
    <lineage>
        <taxon>Eukaryota</taxon>
        <taxon>Metazoa</taxon>
        <taxon>Ecdysozoa</taxon>
        <taxon>Arthropoda</taxon>
        <taxon>Hexapoda</taxon>
        <taxon>Insecta</taxon>
        <taxon>Pterygota</taxon>
        <taxon>Neoptera</taxon>
        <taxon>Endopterygota</taxon>
        <taxon>Coleoptera</taxon>
        <taxon>Polyphaga</taxon>
        <taxon>Cucujiformia</taxon>
        <taxon>Chrysomeloidea</taxon>
        <taxon>Chrysomelidae</taxon>
        <taxon>Galerucinae</taxon>
        <taxon>Diabroticina</taxon>
        <taxon>Diabroticites</taxon>
        <taxon>Diabrotica</taxon>
    </lineage>
</organism>
<dbReference type="AlphaFoldDB" id="A0A9P0DS90"/>
<feature type="region of interest" description="Disordered" evidence="1">
    <location>
        <begin position="515"/>
        <end position="590"/>
    </location>
</feature>
<evidence type="ECO:0000256" key="2">
    <source>
        <dbReference type="SAM" id="SignalP"/>
    </source>
</evidence>
<protein>
    <submittedName>
        <fullName evidence="3">Uncharacterized protein</fullName>
    </submittedName>
</protein>
<dbReference type="OrthoDB" id="10630884at2759"/>
<dbReference type="EMBL" id="OU898277">
    <property type="protein sequence ID" value="CAH1261059.1"/>
    <property type="molecule type" value="Genomic_DNA"/>
</dbReference>
<proteinExistence type="predicted"/>
<keyword evidence="4" id="KW-1185">Reference proteome</keyword>
<sequence length="590" mass="62751">MKGLLIVCLAVLALTSAADKEDKKGKKRSFEAYSGYSGAVPAVQYGSSSQLFGQSSSVLGGDLQSSSVLGGGLQSSSVLGGGLESSSQLLGSGYGSGVENLHAQTYSQGLQGLQGVQGLQSSQVLGGVQHFQSAQAQLPLEQSYSQEGLQGVQGLQGLQGLQSSQVLGEVQNFQSAQAQLPLAQSYSQGEYQLPVQAQLPVQSQVVQSYSQEQHVNPTHSYNYISKAVPVYVPKPVPYEVTKTVQVPTPYKVTVPKPYAVPVQVRVPVEVPKPYEVKVEHRVPVAVPERVPVEIPRPYPVYKTKQVRVEVEKPVYVKEKVEVRVPVPKPYPVEVPTPVHIRVPQRILLKVPQIAGAHAHATPCEHAAAVQAGRVVNIPNYVYGQSYGNLEGQQNLLAGQSLSGLSDQSSFGRSSLEQLSVGQSGLPSQASLEQSSIGQSLSNIAEQSLVNSQAAFDQSVQGLGDQSNLGIGQEFQHSFGANQGLQSFGNDNQQGLQSYEEFRRSHPEDGVVNVEKESVSVESKSETGVSGGIFESRSGFVEGRSDETVSVEPQPAAPAVEVSSTSEPAVEHTSAEVKEESTVPSATTDIV</sequence>
<evidence type="ECO:0000313" key="4">
    <source>
        <dbReference type="Proteomes" id="UP001153709"/>
    </source>
</evidence>
<evidence type="ECO:0000256" key="1">
    <source>
        <dbReference type="SAM" id="MobiDB-lite"/>
    </source>
</evidence>
<name>A0A9P0DS90_DIABA</name>
<dbReference type="Proteomes" id="UP001153709">
    <property type="component" value="Chromosome 2"/>
</dbReference>
<feature type="compositionally biased region" description="Polar residues" evidence="1">
    <location>
        <begin position="581"/>
        <end position="590"/>
    </location>
</feature>
<accession>A0A9P0DS90</accession>
<feature type="compositionally biased region" description="Basic and acidic residues" evidence="1">
    <location>
        <begin position="515"/>
        <end position="524"/>
    </location>
</feature>
<feature type="compositionally biased region" description="Basic and acidic residues" evidence="1">
    <location>
        <begin position="568"/>
        <end position="580"/>
    </location>
</feature>
<gene>
    <name evidence="3" type="ORF">DIABBA_LOCUS4078</name>
</gene>
<evidence type="ECO:0000313" key="3">
    <source>
        <dbReference type="EMBL" id="CAH1261059.1"/>
    </source>
</evidence>
<feature type="signal peptide" evidence="2">
    <location>
        <begin position="1"/>
        <end position="17"/>
    </location>
</feature>
<keyword evidence="2" id="KW-0732">Signal</keyword>
<feature type="chain" id="PRO_5040407422" evidence="2">
    <location>
        <begin position="18"/>
        <end position="590"/>
    </location>
</feature>
<reference evidence="3" key="1">
    <citation type="submission" date="2022-01" db="EMBL/GenBank/DDBJ databases">
        <authorList>
            <person name="King R."/>
        </authorList>
    </citation>
    <scope>NUCLEOTIDE SEQUENCE</scope>
</reference>